<dbReference type="Proteomes" id="UP000829398">
    <property type="component" value="Chromosome 4"/>
</dbReference>
<proteinExistence type="predicted"/>
<evidence type="ECO:0000313" key="1">
    <source>
        <dbReference type="EMBL" id="KAH9767289.1"/>
    </source>
</evidence>
<organism evidence="1 2">
    <name type="scientific">Citrus sinensis</name>
    <name type="common">Sweet orange</name>
    <name type="synonym">Citrus aurantium var. sinensis</name>
    <dbReference type="NCBI Taxonomy" id="2711"/>
    <lineage>
        <taxon>Eukaryota</taxon>
        <taxon>Viridiplantae</taxon>
        <taxon>Streptophyta</taxon>
        <taxon>Embryophyta</taxon>
        <taxon>Tracheophyta</taxon>
        <taxon>Spermatophyta</taxon>
        <taxon>Magnoliopsida</taxon>
        <taxon>eudicotyledons</taxon>
        <taxon>Gunneridae</taxon>
        <taxon>Pentapetalae</taxon>
        <taxon>rosids</taxon>
        <taxon>malvids</taxon>
        <taxon>Sapindales</taxon>
        <taxon>Rutaceae</taxon>
        <taxon>Aurantioideae</taxon>
        <taxon>Citrus</taxon>
    </lineage>
</organism>
<gene>
    <name evidence="1" type="ORF">KPL71_011218</name>
</gene>
<dbReference type="EMBL" id="CM039173">
    <property type="protein sequence ID" value="KAH9767289.1"/>
    <property type="molecule type" value="Genomic_DNA"/>
</dbReference>
<accession>A0ACB8L1P0</accession>
<name>A0ACB8L1P0_CITSI</name>
<keyword evidence="2" id="KW-1185">Reference proteome</keyword>
<sequence length="369" mass="41494">MAIQSKDSSPSLMMPLSSDRWLLCHIIEVIRKMAVCSKQGSNVSAIDSSRKRKRRDGVNVAETLEWWRRYNESLESGNGEDKPVRRVPAKGSKKGCMKGKGGPENGRCDYRGVRQRTWGKWVAEIREPNRGNRLWLGTFPTAVEAALAYDHAARAMYGPCARLNLPDVSRLNESSKDSDSTTSSNQSEIEDAKVKNDAREAESKIIAQPEAELLSSPVKPKAKDEAEDTEKYYWGEQLDCKPEARDEPILGSICDVKPETGDERKDATGIDWLEGYDWSKDEMFDVNDLLDLLDNNPLCGSEQQIELSYYNPQAGSLDQSQFGYEKPLDPCFQLRNPDMELPVGVNYAEHGASDYGLQFLKEEESDFGF</sequence>
<reference evidence="2" key="1">
    <citation type="journal article" date="2023" name="Hortic. Res.">
        <title>A chromosome-level phased genome enabling allele-level studies in sweet orange: a case study on citrus Huanglongbing tolerance.</title>
        <authorList>
            <person name="Wu B."/>
            <person name="Yu Q."/>
            <person name="Deng Z."/>
            <person name="Duan Y."/>
            <person name="Luo F."/>
            <person name="Gmitter F. Jr."/>
        </authorList>
    </citation>
    <scope>NUCLEOTIDE SEQUENCE [LARGE SCALE GENOMIC DNA]</scope>
    <source>
        <strain evidence="2">cv. Valencia</strain>
    </source>
</reference>
<comment type="caution">
    <text evidence="1">The sequence shown here is derived from an EMBL/GenBank/DDBJ whole genome shotgun (WGS) entry which is preliminary data.</text>
</comment>
<evidence type="ECO:0000313" key="2">
    <source>
        <dbReference type="Proteomes" id="UP000829398"/>
    </source>
</evidence>
<protein>
    <submittedName>
        <fullName evidence="1">Dehydration-responsive element-binding protein 2A</fullName>
    </submittedName>
</protein>